<reference evidence="4 5" key="1">
    <citation type="journal article" date="2021" name="Sci. Rep.">
        <title>The genome of the diatom Chaetoceros tenuissimus carries an ancient integrated fragment of an extant virus.</title>
        <authorList>
            <person name="Hongo Y."/>
            <person name="Kimura K."/>
            <person name="Takaki Y."/>
            <person name="Yoshida Y."/>
            <person name="Baba S."/>
            <person name="Kobayashi G."/>
            <person name="Nagasaki K."/>
            <person name="Hano T."/>
            <person name="Tomaru Y."/>
        </authorList>
    </citation>
    <scope>NUCLEOTIDE SEQUENCE [LARGE SCALE GENOMIC DNA]</scope>
    <source>
        <strain evidence="4 5">NIES-3715</strain>
    </source>
</reference>
<feature type="compositionally biased region" description="Polar residues" evidence="2">
    <location>
        <begin position="144"/>
        <end position="157"/>
    </location>
</feature>
<evidence type="ECO:0000313" key="4">
    <source>
        <dbReference type="EMBL" id="GFH45276.1"/>
    </source>
</evidence>
<protein>
    <recommendedName>
        <fullName evidence="3">C3H1-type domain-containing protein</fullName>
    </recommendedName>
</protein>
<feature type="compositionally biased region" description="Basic and acidic residues" evidence="2">
    <location>
        <begin position="189"/>
        <end position="201"/>
    </location>
</feature>
<keyword evidence="1" id="KW-0479">Metal-binding</keyword>
<accession>A0AAD3CI47</accession>
<feature type="region of interest" description="Disordered" evidence="2">
    <location>
        <begin position="127"/>
        <end position="160"/>
    </location>
</feature>
<proteinExistence type="predicted"/>
<dbReference type="PROSITE" id="PS50103">
    <property type="entry name" value="ZF_C3H1"/>
    <property type="match status" value="1"/>
</dbReference>
<feature type="zinc finger region" description="C3H1-type" evidence="1">
    <location>
        <begin position="699"/>
        <end position="725"/>
    </location>
</feature>
<evidence type="ECO:0000313" key="5">
    <source>
        <dbReference type="Proteomes" id="UP001054902"/>
    </source>
</evidence>
<name>A0AAD3CI47_9STRA</name>
<keyword evidence="1" id="KW-0863">Zinc-finger</keyword>
<feature type="region of interest" description="Disordered" evidence="2">
    <location>
        <begin position="261"/>
        <end position="333"/>
    </location>
</feature>
<feature type="compositionally biased region" description="Polar residues" evidence="2">
    <location>
        <begin position="202"/>
        <end position="218"/>
    </location>
</feature>
<evidence type="ECO:0000259" key="3">
    <source>
        <dbReference type="PROSITE" id="PS50103"/>
    </source>
</evidence>
<dbReference type="EMBL" id="BLLK01000020">
    <property type="protein sequence ID" value="GFH45276.1"/>
    <property type="molecule type" value="Genomic_DNA"/>
</dbReference>
<comment type="caution">
    <text evidence="4">The sequence shown here is derived from an EMBL/GenBank/DDBJ whole genome shotgun (WGS) entry which is preliminary data.</text>
</comment>
<feature type="compositionally biased region" description="Basic and acidic residues" evidence="2">
    <location>
        <begin position="271"/>
        <end position="281"/>
    </location>
</feature>
<feature type="compositionally biased region" description="Basic and acidic residues" evidence="2">
    <location>
        <begin position="229"/>
        <end position="239"/>
    </location>
</feature>
<feature type="region of interest" description="Disordered" evidence="2">
    <location>
        <begin position="184"/>
        <end position="223"/>
    </location>
</feature>
<dbReference type="GO" id="GO:0008270">
    <property type="term" value="F:zinc ion binding"/>
    <property type="evidence" value="ECO:0007669"/>
    <property type="project" value="UniProtKB-KW"/>
</dbReference>
<evidence type="ECO:0000256" key="2">
    <source>
        <dbReference type="SAM" id="MobiDB-lite"/>
    </source>
</evidence>
<feature type="region of interest" description="Disordered" evidence="2">
    <location>
        <begin position="229"/>
        <end position="248"/>
    </location>
</feature>
<sequence length="909" mass="105054">MNSPYFPLRGDQVGQIKFPIGCQVYLVENIDGKDLIKSRATVQQCLLQMTPTVNLLYEVKTHEGEIEIQQQDSLRYQNACRVLYKTGRPAVILGFLTKDSKHWYSIELEDNSEVMYEVDLEDLTGIPVENPNVEVQENEKDGQKNQNSEEQSDQESIVSIEPILRVKEDPDVVDVGNEIIMQNDALDSETDKTIESNHNIDGDNNLQMGHNENNNDNGIANRENLRKPDSISEKPEHNDNVNNTSAGNALVSTSQNSMKELAADNSTRGVLDVEQRQEKKSYGVNRQQDIGIDENCSNKRKRSHSNDYRDNSKSIRSLDSNSRSRRVSTSSSNYQNVENTAYGYCSPCEGGRHSIQDDVNSSRGSSRRDWKIVNGQILFWCDRCKNRGEWTNHRSSHHGNSVLRHNIIFRYSPKEMEPSNILRRIEIEGKIFYSDLLKRGFGVMIVDENAMKEVLSIMDKNNQGFSPHLQVWPSAKRTITSQKVTNYDYHEAMFRPFQKDVNGAIKRDFDNIPTSSWRDTKVCIYYHVLGDCVRDCRCASDHRESGEEKLSQILQWCLRNIKQTNEKIENHHYRKDMFQRHTLHMYKFMTSDKREFPKSQWGNFPMCIQFHVEGFCSGHCTLIQDHRICRQDKLEELLCWCQRHSSGGDQSNQNHSDMTYPVQEVSISNRSFNKKLFGKFAHNIPGMLVQSDTLPLAKLSKRALCLDYHLKGRCKSSCNFDHEECDKEKISELFEWCKTSSSKHNEEINQKYLPQLFESYKDGLRGALRIVNNRQSVPTYHNNEKVCVFYHVMGSCRTDCPFRHRSCSNDMITKLLNWCAECIDAEPRVVSNPDYNEEMFGSFVSSLPSLLRKPNIPTSEFGNFEMCINYHIKSRCKDTCPRAADHRRGSHAKLKELLNWCQTDENPNY</sequence>
<dbReference type="SMART" id="SM00356">
    <property type="entry name" value="ZnF_C3H1"/>
    <property type="match status" value="3"/>
</dbReference>
<keyword evidence="1" id="KW-0862">Zinc</keyword>
<feature type="domain" description="C3H1-type" evidence="3">
    <location>
        <begin position="699"/>
        <end position="725"/>
    </location>
</feature>
<organism evidence="4 5">
    <name type="scientific">Chaetoceros tenuissimus</name>
    <dbReference type="NCBI Taxonomy" id="426638"/>
    <lineage>
        <taxon>Eukaryota</taxon>
        <taxon>Sar</taxon>
        <taxon>Stramenopiles</taxon>
        <taxon>Ochrophyta</taxon>
        <taxon>Bacillariophyta</taxon>
        <taxon>Coscinodiscophyceae</taxon>
        <taxon>Chaetocerotophycidae</taxon>
        <taxon>Chaetocerotales</taxon>
        <taxon>Chaetocerotaceae</taxon>
        <taxon>Chaetoceros</taxon>
    </lineage>
</organism>
<dbReference type="Proteomes" id="UP001054902">
    <property type="component" value="Unassembled WGS sequence"/>
</dbReference>
<gene>
    <name evidence="4" type="ORF">CTEN210_01750</name>
</gene>
<feature type="compositionally biased region" description="Basic and acidic residues" evidence="2">
    <location>
        <begin position="304"/>
        <end position="313"/>
    </location>
</feature>
<evidence type="ECO:0000256" key="1">
    <source>
        <dbReference type="PROSITE-ProRule" id="PRU00723"/>
    </source>
</evidence>
<keyword evidence="5" id="KW-1185">Reference proteome</keyword>
<dbReference type="InterPro" id="IPR000571">
    <property type="entry name" value="Znf_CCCH"/>
</dbReference>
<dbReference type="AlphaFoldDB" id="A0AAD3CI47"/>